<dbReference type="CDD" id="cd14014">
    <property type="entry name" value="STKc_PknB_like"/>
    <property type="match status" value="1"/>
</dbReference>
<dbReference type="PANTHER" id="PTHR43289">
    <property type="entry name" value="MITOGEN-ACTIVATED PROTEIN KINASE KINASE KINASE 20-RELATED"/>
    <property type="match status" value="1"/>
</dbReference>
<organism evidence="6 7">
    <name type="scientific">Desulfoluna butyratoxydans</name>
    <dbReference type="NCBI Taxonomy" id="231438"/>
    <lineage>
        <taxon>Bacteria</taxon>
        <taxon>Pseudomonadati</taxon>
        <taxon>Thermodesulfobacteriota</taxon>
        <taxon>Desulfobacteria</taxon>
        <taxon>Desulfobacterales</taxon>
        <taxon>Desulfolunaceae</taxon>
        <taxon>Desulfoluna</taxon>
    </lineage>
</organism>
<evidence type="ECO:0000313" key="7">
    <source>
        <dbReference type="Proteomes" id="UP000507962"/>
    </source>
</evidence>
<keyword evidence="3 6" id="KW-0418">Kinase</keyword>
<dbReference type="InterPro" id="IPR008271">
    <property type="entry name" value="Ser/Thr_kinase_AS"/>
</dbReference>
<dbReference type="InterPro" id="IPR011009">
    <property type="entry name" value="Kinase-like_dom_sf"/>
</dbReference>
<evidence type="ECO:0000256" key="4">
    <source>
        <dbReference type="ARBA" id="ARBA00022840"/>
    </source>
</evidence>
<dbReference type="AlphaFoldDB" id="A0A4U8YTI5"/>
<dbReference type="Proteomes" id="UP000507962">
    <property type="component" value="Unassembled WGS sequence"/>
</dbReference>
<dbReference type="SMART" id="SM00220">
    <property type="entry name" value="S_TKc"/>
    <property type="match status" value="1"/>
</dbReference>
<evidence type="ECO:0000256" key="1">
    <source>
        <dbReference type="ARBA" id="ARBA00022679"/>
    </source>
</evidence>
<dbReference type="SUPFAM" id="SSF56112">
    <property type="entry name" value="Protein kinase-like (PK-like)"/>
    <property type="match status" value="1"/>
</dbReference>
<keyword evidence="1" id="KW-0808">Transferase</keyword>
<dbReference type="Gene3D" id="1.10.510.10">
    <property type="entry name" value="Transferase(Phosphotransferase) domain 1"/>
    <property type="match status" value="1"/>
</dbReference>
<evidence type="ECO:0000259" key="5">
    <source>
        <dbReference type="PROSITE" id="PS50011"/>
    </source>
</evidence>
<proteinExistence type="predicted"/>
<dbReference type="Pfam" id="PF00069">
    <property type="entry name" value="Pkinase"/>
    <property type="match status" value="1"/>
</dbReference>
<keyword evidence="4" id="KW-0067">ATP-binding</keyword>
<dbReference type="PANTHER" id="PTHR43289:SF34">
    <property type="entry name" value="SERINE_THREONINE-PROTEIN KINASE YBDM-RELATED"/>
    <property type="match status" value="1"/>
</dbReference>
<gene>
    <name evidence="6" type="ORF">MSL71_28290</name>
</gene>
<keyword evidence="7" id="KW-1185">Reference proteome</keyword>
<evidence type="ECO:0000313" key="6">
    <source>
        <dbReference type="EMBL" id="VFQ45172.1"/>
    </source>
</evidence>
<protein>
    <submittedName>
        <fullName evidence="6">Protein kinase domain</fullName>
    </submittedName>
</protein>
<dbReference type="GO" id="GO:0004674">
    <property type="term" value="F:protein serine/threonine kinase activity"/>
    <property type="evidence" value="ECO:0007669"/>
    <property type="project" value="TreeGrafter"/>
</dbReference>
<evidence type="ECO:0000256" key="2">
    <source>
        <dbReference type="ARBA" id="ARBA00022741"/>
    </source>
</evidence>
<dbReference type="InterPro" id="IPR000719">
    <property type="entry name" value="Prot_kinase_dom"/>
</dbReference>
<reference evidence="6 7" key="1">
    <citation type="submission" date="2019-03" db="EMBL/GenBank/DDBJ databases">
        <authorList>
            <person name="Nijsse B."/>
        </authorList>
    </citation>
    <scope>NUCLEOTIDE SEQUENCE [LARGE SCALE GENOMIC DNA]</scope>
    <source>
        <strain evidence="6">Desulfoluna butyratoxydans MSL71</strain>
    </source>
</reference>
<dbReference type="Gene3D" id="3.30.200.20">
    <property type="entry name" value="Phosphorylase Kinase, domain 1"/>
    <property type="match status" value="1"/>
</dbReference>
<dbReference type="PROSITE" id="PS50011">
    <property type="entry name" value="PROTEIN_KINASE_DOM"/>
    <property type="match status" value="1"/>
</dbReference>
<name>A0A4U8YTI5_9BACT</name>
<evidence type="ECO:0000256" key="3">
    <source>
        <dbReference type="ARBA" id="ARBA00022777"/>
    </source>
</evidence>
<feature type="domain" description="Protein kinase" evidence="5">
    <location>
        <begin position="20"/>
        <end position="289"/>
    </location>
</feature>
<dbReference type="EMBL" id="CAADHO010000005">
    <property type="protein sequence ID" value="VFQ45172.1"/>
    <property type="molecule type" value="Genomic_DNA"/>
</dbReference>
<dbReference type="RefSeq" id="WP_180141440.1">
    <property type="nucleotide sequence ID" value="NZ_CAADHO010000005.1"/>
</dbReference>
<keyword evidence="2" id="KW-0547">Nucleotide-binding</keyword>
<dbReference type="PROSITE" id="PS00108">
    <property type="entry name" value="PROTEIN_KINASE_ST"/>
    <property type="match status" value="1"/>
</dbReference>
<dbReference type="GO" id="GO:0005524">
    <property type="term" value="F:ATP binding"/>
    <property type="evidence" value="ECO:0007669"/>
    <property type="project" value="UniProtKB-KW"/>
</dbReference>
<sequence>MAAIDTIKTDHLIGLEVGSSTIVREHARGGMAVIFVAYQRTLKRRIALKVLPKSLITPTAAELFHREAESAAVLYHPNIIPVYEVGETDEFLYFSMQLVEGDSLLQVMKTARKNILPSRRTLPVRTALETGIQVLDALDYAHSEGIVHRDIKPGNILMEKRSGRPIVLDFGVAKVLKEDTKSRRVIQGTPVYMAPEQIMARNVDGRSDMYAFGVTLSQLVVPSLPFPKVGSAVELMREKVKRKEGIFTRPLSELNPQLDERFDAMIQKTMAYDPEDRYASCGELKEEMAACLSQLKDRQGINRRGDE</sequence>
<accession>A0A4U8YTI5</accession>